<keyword evidence="4 9" id="KW-0813">Transport</keyword>
<organism evidence="11 12">
    <name type="scientific">Trypanosoma theileri</name>
    <dbReference type="NCBI Taxonomy" id="67003"/>
    <lineage>
        <taxon>Eukaryota</taxon>
        <taxon>Discoba</taxon>
        <taxon>Euglenozoa</taxon>
        <taxon>Kinetoplastea</taxon>
        <taxon>Metakinetoplastina</taxon>
        <taxon>Trypanosomatida</taxon>
        <taxon>Trypanosomatidae</taxon>
        <taxon>Trypanosoma</taxon>
    </lineage>
</organism>
<dbReference type="Pfam" id="PF02883">
    <property type="entry name" value="Alpha_adaptinC2"/>
    <property type="match status" value="1"/>
</dbReference>
<name>A0A1X0PA59_9TRYP</name>
<evidence type="ECO:0000313" key="11">
    <source>
        <dbReference type="EMBL" id="ORC93806.1"/>
    </source>
</evidence>
<keyword evidence="6 9" id="KW-0333">Golgi apparatus</keyword>
<evidence type="ECO:0000256" key="4">
    <source>
        <dbReference type="ARBA" id="ARBA00022448"/>
    </source>
</evidence>
<dbReference type="OrthoDB" id="28053at2759"/>
<keyword evidence="7 9" id="KW-0472">Membrane</keyword>
<evidence type="ECO:0000256" key="6">
    <source>
        <dbReference type="ARBA" id="ARBA00023034"/>
    </source>
</evidence>
<dbReference type="GO" id="GO:0030121">
    <property type="term" value="C:AP-1 adaptor complex"/>
    <property type="evidence" value="ECO:0007669"/>
    <property type="project" value="InterPro"/>
</dbReference>
<dbReference type="GO" id="GO:0006886">
    <property type="term" value="P:intracellular protein transport"/>
    <property type="evidence" value="ECO:0007669"/>
    <property type="project" value="UniProtKB-UniRule"/>
</dbReference>
<evidence type="ECO:0000256" key="8">
    <source>
        <dbReference type="ARBA" id="ARBA00023329"/>
    </source>
</evidence>
<dbReference type="GeneID" id="39981144"/>
<dbReference type="Gene3D" id="1.25.10.10">
    <property type="entry name" value="Leucine-rich Repeat Variant"/>
    <property type="match status" value="1"/>
</dbReference>
<dbReference type="PIRSF" id="PIRSF037094">
    <property type="entry name" value="AP1_complex_gamma"/>
    <property type="match status" value="1"/>
</dbReference>
<comment type="subcellular location">
    <subcellularLocation>
        <location evidence="1">Cytoplasmic vesicle membrane</location>
    </subcellularLocation>
    <subcellularLocation>
        <location evidence="2">Golgi apparatus</location>
    </subcellularLocation>
</comment>
<dbReference type="EMBL" id="NBCO01000001">
    <property type="protein sequence ID" value="ORC93806.1"/>
    <property type="molecule type" value="Genomic_DNA"/>
</dbReference>
<dbReference type="AlphaFoldDB" id="A0A1X0PA59"/>
<dbReference type="STRING" id="67003.A0A1X0PA59"/>
<reference evidence="11 12" key="1">
    <citation type="submission" date="2017-03" db="EMBL/GenBank/DDBJ databases">
        <title>An alternative strategy for trypanosome survival in the mammalian bloodstream revealed through genome and transcriptome analysis of the ubiquitous bovine parasite Trypanosoma (Megatrypanum) theileri.</title>
        <authorList>
            <person name="Kelly S."/>
            <person name="Ivens A."/>
            <person name="Mott A."/>
            <person name="O'Neill E."/>
            <person name="Emms D."/>
            <person name="Macleod O."/>
            <person name="Voorheis P."/>
            <person name="Matthews J."/>
            <person name="Matthews K."/>
            <person name="Carrington M."/>
        </authorList>
    </citation>
    <scope>NUCLEOTIDE SEQUENCE [LARGE SCALE GENOMIC DNA]</scope>
    <source>
        <strain evidence="11">Edinburgh</strain>
    </source>
</reference>
<evidence type="ECO:0000256" key="7">
    <source>
        <dbReference type="ARBA" id="ARBA00023136"/>
    </source>
</evidence>
<dbReference type="SUPFAM" id="SSF48371">
    <property type="entry name" value="ARM repeat"/>
    <property type="match status" value="1"/>
</dbReference>
<dbReference type="SUPFAM" id="SSF49348">
    <property type="entry name" value="Clathrin adaptor appendage domain"/>
    <property type="match status" value="1"/>
</dbReference>
<dbReference type="InterPro" id="IPR008153">
    <property type="entry name" value="GAE_dom"/>
</dbReference>
<dbReference type="InterPro" id="IPR008152">
    <property type="entry name" value="Clathrin_a/b/g-adaptin_app_Ig"/>
</dbReference>
<dbReference type="Gene3D" id="2.60.40.1230">
    <property type="match status" value="1"/>
</dbReference>
<evidence type="ECO:0000256" key="1">
    <source>
        <dbReference type="ARBA" id="ARBA00004156"/>
    </source>
</evidence>
<keyword evidence="12" id="KW-1185">Reference proteome</keyword>
<evidence type="ECO:0000256" key="5">
    <source>
        <dbReference type="ARBA" id="ARBA00022927"/>
    </source>
</evidence>
<evidence type="ECO:0000259" key="10">
    <source>
        <dbReference type="PROSITE" id="PS50180"/>
    </source>
</evidence>
<keyword evidence="5 9" id="KW-0653">Protein transport</keyword>
<comment type="similarity">
    <text evidence="3 9">Belongs to the adaptor complexes large subunit family.</text>
</comment>
<dbReference type="InterPro" id="IPR002553">
    <property type="entry name" value="Clathrin/coatomer_adapt-like_N"/>
</dbReference>
<gene>
    <name evidence="11" type="ORF">TM35_000016830</name>
</gene>
<dbReference type="InterPro" id="IPR050840">
    <property type="entry name" value="Adaptor_Complx_Large_Subunit"/>
</dbReference>
<evidence type="ECO:0000313" key="12">
    <source>
        <dbReference type="Proteomes" id="UP000192257"/>
    </source>
</evidence>
<sequence length="806" mass="89230">MSTPNTTRLRDLIAAVRQCKTAAEERALINRESAHIREAFRENRPFLRTRNMLKLLYISMLGYPTEFGQVEVLSLLAQADYAGKRVGYLTLQMVLDENDEVLTLSENHIKKDLTQGQSLIQSMALNVVANIASEVMARDMLDEISKLVTSSNAYLGKKACLAAIRIVKKIPDYAEIFLETFSNLFLERTPSVLICSVTLVNECLQLPQGEQFLSKYRLMANAAVRVLKQLVLSSRVTDQDVCGISDPFLQVKILEFMRLIGKGSPVTSEALNDVLAQVLTNTDGSRNVGSAVQYECVRTIYAIEGDEGLRTLGINTIGRFLSSTDNNLRFVALQSLLNYSSRDADAVREHQYTILDCLKDVDISIRRRAVDLTVALVNEKNVRLLVPDLISYLTVCVEEMREDVTLHLCRIIESKSPSTEWRVELSLRLLRLAKQYAPIDFATRFIALLSNESTEIQTSAVLSMWEEASYPFDALHQSRKAFLLAAVWGIGEYADLLIPAKGLKPEDVAICIADITNNSAFNMIKCYGLTALMKIASRFPSTKTTVLPVFANYATCLDCELQQRACEYTSLLESFPEEATFSFSRMPPIYQADEEEDSVQPVPEVNLPPEFLQQQAAVALDDLFNVNANTSLAASSSGNKNIQHTAADIDDLFSTKREEASDTTASYLNSNGPTIANTTLGTTVLAAEPTKDSVAAVPVFNCDDLSVSVSGVEKEGLIATNIIVESKIDTPLENLTIQVAVPKTCTLEIGSLPSTVIPAHGRMVHHCTVDNRKNTKNPHLLMLRIKLLYTVNGTPRSQLLQVSQEV</sequence>
<dbReference type="PANTHER" id="PTHR22780">
    <property type="entry name" value="ADAPTIN, ALPHA/GAMMA/EPSILON"/>
    <property type="match status" value="1"/>
</dbReference>
<dbReference type="SMART" id="SM00809">
    <property type="entry name" value="Alpha_adaptinC2"/>
    <property type="match status" value="1"/>
</dbReference>
<keyword evidence="8 9" id="KW-0968">Cytoplasmic vesicle</keyword>
<feature type="domain" description="GAE" evidence="10">
    <location>
        <begin position="692"/>
        <end position="806"/>
    </location>
</feature>
<dbReference type="InterPro" id="IPR011989">
    <property type="entry name" value="ARM-like"/>
</dbReference>
<evidence type="ECO:0000256" key="3">
    <source>
        <dbReference type="ARBA" id="ARBA00006613"/>
    </source>
</evidence>
<accession>A0A1X0PA59</accession>
<dbReference type="RefSeq" id="XP_028887872.1">
    <property type="nucleotide sequence ID" value="XM_029021364.1"/>
</dbReference>
<comment type="caution">
    <text evidence="11">The sequence shown here is derived from an EMBL/GenBank/DDBJ whole genome shotgun (WGS) entry which is preliminary data.</text>
</comment>
<dbReference type="GO" id="GO:0016192">
    <property type="term" value="P:vesicle-mediated transport"/>
    <property type="evidence" value="ECO:0007669"/>
    <property type="project" value="InterPro"/>
</dbReference>
<dbReference type="InterPro" id="IPR013041">
    <property type="entry name" value="Clathrin_app_Ig-like_sf"/>
</dbReference>
<protein>
    <recommendedName>
        <fullName evidence="9">AP-1 complex subunit gamma</fullName>
    </recommendedName>
</protein>
<dbReference type="PROSITE" id="PS50180">
    <property type="entry name" value="GAE"/>
    <property type="match status" value="1"/>
</dbReference>
<evidence type="ECO:0000256" key="2">
    <source>
        <dbReference type="ARBA" id="ARBA00004555"/>
    </source>
</evidence>
<dbReference type="VEuPathDB" id="TriTrypDB:TM35_000016830"/>
<proteinExistence type="inferred from homology"/>
<evidence type="ECO:0000256" key="9">
    <source>
        <dbReference type="PIRNR" id="PIRNR037094"/>
    </source>
</evidence>
<dbReference type="InterPro" id="IPR016024">
    <property type="entry name" value="ARM-type_fold"/>
</dbReference>
<dbReference type="Pfam" id="PF01602">
    <property type="entry name" value="Adaptin_N"/>
    <property type="match status" value="1"/>
</dbReference>
<dbReference type="Proteomes" id="UP000192257">
    <property type="component" value="Unassembled WGS sequence"/>
</dbReference>
<dbReference type="InterPro" id="IPR017107">
    <property type="entry name" value="AP1_complex_gsu"/>
</dbReference>